<dbReference type="EMBL" id="QYBC01000016">
    <property type="protein sequence ID" value="RYB03047.1"/>
    <property type="molecule type" value="Genomic_DNA"/>
</dbReference>
<name>A0A4Q2RAE5_9HYPH</name>
<comment type="caution">
    <text evidence="3">The sequence shown here is derived from an EMBL/GenBank/DDBJ whole genome shotgun (WGS) entry which is preliminary data.</text>
</comment>
<evidence type="ECO:0000256" key="1">
    <source>
        <dbReference type="SAM" id="MobiDB-lite"/>
    </source>
</evidence>
<protein>
    <recommendedName>
        <fullName evidence="2">Integrase catalytic domain-containing protein</fullName>
    </recommendedName>
</protein>
<reference evidence="3 4" key="2">
    <citation type="submission" date="2019-02" db="EMBL/GenBank/DDBJ databases">
        <title>'Lichenibacterium ramalinii' gen. nov. sp. nov., 'Lichenibacterium minor' gen. nov. sp. nov.</title>
        <authorList>
            <person name="Pankratov T."/>
        </authorList>
    </citation>
    <scope>NUCLEOTIDE SEQUENCE [LARGE SCALE GENOMIC DNA]</scope>
    <source>
        <strain evidence="3 4">RmlP001</strain>
    </source>
</reference>
<feature type="domain" description="Integrase catalytic" evidence="2">
    <location>
        <begin position="21"/>
        <end position="71"/>
    </location>
</feature>
<keyword evidence="4" id="KW-1185">Reference proteome</keyword>
<proteinExistence type="predicted"/>
<dbReference type="AlphaFoldDB" id="A0A4Q2RAE5"/>
<sequence length="123" mass="13889">MGLGRRSWNRPYRAQAILGTGYFESVNARFRDDLLDGKIPCSFREAEIIVEIWRRHDNASRPHARLVYRLPAPQVVVPTYAAWPAALKPALLRRPSFPRCNGLRRTNIHTGPVSGPVSKTSTP</sequence>
<dbReference type="Pfam" id="PF13683">
    <property type="entry name" value="rve_3"/>
    <property type="match status" value="1"/>
</dbReference>
<organism evidence="3 4">
    <name type="scientific">Lichenibacterium ramalinae</name>
    <dbReference type="NCBI Taxonomy" id="2316527"/>
    <lineage>
        <taxon>Bacteria</taxon>
        <taxon>Pseudomonadati</taxon>
        <taxon>Pseudomonadota</taxon>
        <taxon>Alphaproteobacteria</taxon>
        <taxon>Hyphomicrobiales</taxon>
        <taxon>Lichenihabitantaceae</taxon>
        <taxon>Lichenibacterium</taxon>
    </lineage>
</organism>
<reference evidence="3 4" key="1">
    <citation type="submission" date="2018-09" db="EMBL/GenBank/DDBJ databases">
        <authorList>
            <person name="Grouzdev D.S."/>
            <person name="Krutkina M.S."/>
        </authorList>
    </citation>
    <scope>NUCLEOTIDE SEQUENCE [LARGE SCALE GENOMIC DNA]</scope>
    <source>
        <strain evidence="3 4">RmlP001</strain>
    </source>
</reference>
<evidence type="ECO:0000313" key="4">
    <source>
        <dbReference type="Proteomes" id="UP000289411"/>
    </source>
</evidence>
<dbReference type="GO" id="GO:0015074">
    <property type="term" value="P:DNA integration"/>
    <property type="evidence" value="ECO:0007669"/>
    <property type="project" value="InterPro"/>
</dbReference>
<feature type="region of interest" description="Disordered" evidence="1">
    <location>
        <begin position="103"/>
        <end position="123"/>
    </location>
</feature>
<dbReference type="OrthoDB" id="9809060at2"/>
<gene>
    <name evidence="3" type="ORF">D3272_18420</name>
</gene>
<dbReference type="Proteomes" id="UP000289411">
    <property type="component" value="Unassembled WGS sequence"/>
</dbReference>
<evidence type="ECO:0000259" key="2">
    <source>
        <dbReference type="Pfam" id="PF13683"/>
    </source>
</evidence>
<dbReference type="InterPro" id="IPR001584">
    <property type="entry name" value="Integrase_cat-core"/>
</dbReference>
<evidence type="ECO:0000313" key="3">
    <source>
        <dbReference type="EMBL" id="RYB03047.1"/>
    </source>
</evidence>
<accession>A0A4Q2RAE5</accession>